<dbReference type="Gene3D" id="2.30.40.10">
    <property type="entry name" value="Urease, subunit C, domain 1"/>
    <property type="match status" value="1"/>
</dbReference>
<evidence type="ECO:0000256" key="4">
    <source>
        <dbReference type="ARBA" id="ARBA00023277"/>
    </source>
</evidence>
<dbReference type="InterPro" id="IPR003764">
    <property type="entry name" value="GlcNAc_6-P_deAcase"/>
</dbReference>
<evidence type="ECO:0000256" key="7">
    <source>
        <dbReference type="PIRSR" id="PIRSR038994-2"/>
    </source>
</evidence>
<keyword evidence="2 8" id="KW-0479">Metal-binding</keyword>
<dbReference type="PIRSF" id="PIRSF038994">
    <property type="entry name" value="NagA"/>
    <property type="match status" value="1"/>
</dbReference>
<protein>
    <submittedName>
        <fullName evidence="10">N-acetylglucosamine-6-phosphate deacetylase</fullName>
        <ecNumber evidence="10">3.5.1.25</ecNumber>
    </submittedName>
</protein>
<keyword evidence="4 5" id="KW-0119">Carbohydrate metabolism</keyword>
<dbReference type="SUPFAM" id="SSF51338">
    <property type="entry name" value="Composite domain of metallo-dependent hydrolases"/>
    <property type="match status" value="1"/>
</dbReference>
<feature type="binding site" evidence="8">
    <location>
        <position position="195"/>
    </location>
    <ligand>
        <name>Zn(2+)</name>
        <dbReference type="ChEBI" id="CHEBI:29105"/>
    </ligand>
</feature>
<feature type="binding site" evidence="7">
    <location>
        <begin position="309"/>
        <end position="311"/>
    </location>
    <ligand>
        <name>substrate</name>
    </ligand>
</feature>
<sequence length="382" mass="40047">MVSILFHDARKLDVDGEVDEFWMIANGDTITATGSGRHPDVDDGTTRVDVAGRRLVPGFIDLHGHGGGGHSYDGDANEIREGIAAHRAHGTTRTVVSLVTNPLDDLRRSLSTVADLCSEDPTILGSHLEGPFLSEARKGAHNPDHLRPPSAYELEELLGASRGTLRQLTIAPELAGAFEAIDVLVEASVVVAIGHSEADFDLAREAFDRGARILTHAFNAMEGIHHRAPGPVVAAFEDDRVTLELVLDGHHVHPDVARMAFHSAPGRIALVTDAMAAAGTSVDGGEYRVGSLDVTVRDGLAVLAGTTTIAGSTLTQDAALRLAVSRAGIPARDAVAALTSTPAKALGLDHRLGRLRAGFAADAVILDHDLSVAAVWANGSPV</sequence>
<comment type="caution">
    <text evidence="10">The sequence shown here is derived from an EMBL/GenBank/DDBJ whole genome shotgun (WGS) entry which is preliminary data.</text>
</comment>
<feature type="binding site" evidence="8">
    <location>
        <position position="129"/>
    </location>
    <ligand>
        <name>Zn(2+)</name>
        <dbReference type="ChEBI" id="CHEBI:29105"/>
    </ligand>
</feature>
<feature type="binding site" evidence="7">
    <location>
        <position position="140"/>
    </location>
    <ligand>
        <name>substrate</name>
    </ligand>
</feature>
<gene>
    <name evidence="10" type="primary">nagA</name>
    <name evidence="10" type="ORF">E3N84_05900</name>
</gene>
<feature type="active site" description="Proton donor/acceptor" evidence="6">
    <location>
        <position position="273"/>
    </location>
</feature>
<name>A0A4R8VG08_9MICO</name>
<organism evidence="10 11">
    <name type="scientific">Terrimesophilobacter mesophilus</name>
    <dbReference type="NCBI Taxonomy" id="433647"/>
    <lineage>
        <taxon>Bacteria</taxon>
        <taxon>Bacillati</taxon>
        <taxon>Actinomycetota</taxon>
        <taxon>Actinomycetes</taxon>
        <taxon>Micrococcales</taxon>
        <taxon>Microbacteriaceae</taxon>
        <taxon>Terrimesophilobacter</taxon>
    </lineage>
</organism>
<dbReference type="EMBL" id="SOFI01000003">
    <property type="protein sequence ID" value="TFB80787.1"/>
    <property type="molecule type" value="Genomic_DNA"/>
</dbReference>
<dbReference type="CDD" id="cd00854">
    <property type="entry name" value="NagA"/>
    <property type="match status" value="1"/>
</dbReference>
<feature type="binding site" evidence="7">
    <location>
        <position position="251"/>
    </location>
    <ligand>
        <name>substrate</name>
    </ligand>
</feature>
<dbReference type="Gene3D" id="3.20.20.140">
    <property type="entry name" value="Metal-dependent hydrolases"/>
    <property type="match status" value="1"/>
</dbReference>
<dbReference type="PANTHER" id="PTHR11113:SF14">
    <property type="entry name" value="N-ACETYLGLUCOSAMINE-6-PHOSPHATE DEACETYLASE"/>
    <property type="match status" value="1"/>
</dbReference>
<dbReference type="GO" id="GO:0046872">
    <property type="term" value="F:metal ion binding"/>
    <property type="evidence" value="ECO:0007669"/>
    <property type="project" value="UniProtKB-KW"/>
</dbReference>
<feature type="binding site" evidence="7">
    <location>
        <begin position="219"/>
        <end position="220"/>
    </location>
    <ligand>
        <name>substrate</name>
    </ligand>
</feature>
<comment type="similarity">
    <text evidence="1 5">Belongs to the metallo-dependent hydrolases superfamily. NagA family.</text>
</comment>
<feature type="binding site" evidence="8">
    <location>
        <position position="216"/>
    </location>
    <ligand>
        <name>Zn(2+)</name>
        <dbReference type="ChEBI" id="CHEBI:29105"/>
    </ligand>
</feature>
<comment type="cofactor">
    <cofactor evidence="8">
        <name>a divalent metal cation</name>
        <dbReference type="ChEBI" id="CHEBI:60240"/>
    </cofactor>
    <text evidence="8">Binds 1 divalent metal cation per subunit.</text>
</comment>
<dbReference type="GO" id="GO:0006046">
    <property type="term" value="P:N-acetylglucosamine catabolic process"/>
    <property type="evidence" value="ECO:0007669"/>
    <property type="project" value="TreeGrafter"/>
</dbReference>
<dbReference type="InterPro" id="IPR032466">
    <property type="entry name" value="Metal_Hydrolase"/>
</dbReference>
<evidence type="ECO:0000256" key="1">
    <source>
        <dbReference type="ARBA" id="ARBA00010716"/>
    </source>
</evidence>
<dbReference type="InterPro" id="IPR011059">
    <property type="entry name" value="Metal-dep_hydrolase_composite"/>
</dbReference>
<evidence type="ECO:0000256" key="2">
    <source>
        <dbReference type="ARBA" id="ARBA00022723"/>
    </source>
</evidence>
<evidence type="ECO:0000313" key="11">
    <source>
        <dbReference type="Proteomes" id="UP000298488"/>
    </source>
</evidence>
<feature type="domain" description="Amidohydrolase-related" evidence="9">
    <location>
        <begin position="55"/>
        <end position="380"/>
    </location>
</feature>
<evidence type="ECO:0000259" key="9">
    <source>
        <dbReference type="Pfam" id="PF01979"/>
    </source>
</evidence>
<dbReference type="InterPro" id="IPR006680">
    <property type="entry name" value="Amidohydro-rel"/>
</dbReference>
<dbReference type="RefSeq" id="WP_104096649.1">
    <property type="nucleotide sequence ID" value="NZ_JACHBP010000001.1"/>
</dbReference>
<evidence type="ECO:0000256" key="5">
    <source>
        <dbReference type="PIRNR" id="PIRNR038994"/>
    </source>
</evidence>
<accession>A0A4R8VG08</accession>
<evidence type="ECO:0000256" key="8">
    <source>
        <dbReference type="PIRSR" id="PIRSR038994-3"/>
    </source>
</evidence>
<dbReference type="NCBIfam" id="TIGR00221">
    <property type="entry name" value="nagA"/>
    <property type="match status" value="1"/>
</dbReference>
<evidence type="ECO:0000256" key="6">
    <source>
        <dbReference type="PIRSR" id="PIRSR038994-1"/>
    </source>
</evidence>
<dbReference type="Proteomes" id="UP000298488">
    <property type="component" value="Unassembled WGS sequence"/>
</dbReference>
<dbReference type="AlphaFoldDB" id="A0A4R8VG08"/>
<keyword evidence="3 5" id="KW-0378">Hydrolase</keyword>
<keyword evidence="11" id="KW-1185">Reference proteome</keyword>
<evidence type="ECO:0000313" key="10">
    <source>
        <dbReference type="EMBL" id="TFB80787.1"/>
    </source>
</evidence>
<reference evidence="10 11" key="1">
    <citation type="submission" date="2019-03" db="EMBL/GenBank/DDBJ databases">
        <title>Genomics of glacier-inhabiting Cryobacterium strains.</title>
        <authorList>
            <person name="Liu Q."/>
            <person name="Xin Y.-H."/>
        </authorList>
    </citation>
    <scope>NUCLEOTIDE SEQUENCE [LARGE SCALE GENOMIC DNA]</scope>
    <source>
        <strain evidence="10 11">CGMCC 1.10440</strain>
    </source>
</reference>
<dbReference type="EC" id="3.5.1.25" evidence="10"/>
<dbReference type="PANTHER" id="PTHR11113">
    <property type="entry name" value="N-ACETYLGLUCOSAMINE-6-PHOSPHATE DEACETYLASE"/>
    <property type="match status" value="1"/>
</dbReference>
<feature type="binding site" evidence="7">
    <location>
        <position position="227"/>
    </location>
    <ligand>
        <name>substrate</name>
    </ligand>
</feature>
<dbReference type="OrthoDB" id="9776488at2"/>
<proteinExistence type="inferred from homology"/>
<evidence type="ECO:0000256" key="3">
    <source>
        <dbReference type="ARBA" id="ARBA00022801"/>
    </source>
</evidence>
<dbReference type="SUPFAM" id="SSF51556">
    <property type="entry name" value="Metallo-dependent hydrolases"/>
    <property type="match status" value="1"/>
</dbReference>
<dbReference type="Pfam" id="PF01979">
    <property type="entry name" value="Amidohydro_1"/>
    <property type="match status" value="1"/>
</dbReference>
<dbReference type="GO" id="GO:0008448">
    <property type="term" value="F:N-acetylglucosamine-6-phosphate deacetylase activity"/>
    <property type="evidence" value="ECO:0007669"/>
    <property type="project" value="UniProtKB-EC"/>
</dbReference>